<dbReference type="InterPro" id="IPR050109">
    <property type="entry name" value="HTH-type_TetR-like_transc_reg"/>
</dbReference>
<dbReference type="GO" id="GO:0000976">
    <property type="term" value="F:transcription cis-regulatory region binding"/>
    <property type="evidence" value="ECO:0007669"/>
    <property type="project" value="TreeGrafter"/>
</dbReference>
<dbReference type="GO" id="GO:0003700">
    <property type="term" value="F:DNA-binding transcription factor activity"/>
    <property type="evidence" value="ECO:0007669"/>
    <property type="project" value="TreeGrafter"/>
</dbReference>
<keyword evidence="2 4" id="KW-0238">DNA-binding</keyword>
<dbReference type="Gene3D" id="1.10.357.10">
    <property type="entry name" value="Tetracycline Repressor, domain 2"/>
    <property type="match status" value="1"/>
</dbReference>
<feature type="region of interest" description="Disordered" evidence="5">
    <location>
        <begin position="191"/>
        <end position="212"/>
    </location>
</feature>
<dbReference type="RefSeq" id="WP_203960655.1">
    <property type="nucleotide sequence ID" value="NZ_AP023355.1"/>
</dbReference>
<dbReference type="Proteomes" id="UP000611640">
    <property type="component" value="Chromosome"/>
</dbReference>
<dbReference type="Pfam" id="PF00440">
    <property type="entry name" value="TetR_N"/>
    <property type="match status" value="1"/>
</dbReference>
<feature type="DNA-binding region" description="H-T-H motif" evidence="4">
    <location>
        <begin position="34"/>
        <end position="53"/>
    </location>
</feature>
<dbReference type="InterPro" id="IPR001647">
    <property type="entry name" value="HTH_TetR"/>
</dbReference>
<evidence type="ECO:0000313" key="7">
    <source>
        <dbReference type="EMBL" id="BCJ33826.1"/>
    </source>
</evidence>
<evidence type="ECO:0000256" key="3">
    <source>
        <dbReference type="ARBA" id="ARBA00023163"/>
    </source>
</evidence>
<feature type="domain" description="HTH tetR-type" evidence="6">
    <location>
        <begin position="12"/>
        <end position="71"/>
    </location>
</feature>
<evidence type="ECO:0000256" key="5">
    <source>
        <dbReference type="SAM" id="MobiDB-lite"/>
    </source>
</evidence>
<feature type="compositionally biased region" description="Low complexity" evidence="5">
    <location>
        <begin position="191"/>
        <end position="205"/>
    </location>
</feature>
<dbReference type="InterPro" id="IPR023772">
    <property type="entry name" value="DNA-bd_HTH_TetR-type_CS"/>
</dbReference>
<dbReference type="PROSITE" id="PS01081">
    <property type="entry name" value="HTH_TETR_1"/>
    <property type="match status" value="1"/>
</dbReference>
<dbReference type="InterPro" id="IPR009057">
    <property type="entry name" value="Homeodomain-like_sf"/>
</dbReference>
<reference evidence="7 8" key="1">
    <citation type="submission" date="2020-08" db="EMBL/GenBank/DDBJ databases">
        <title>Whole genome shotgun sequence of Actinocatenispora thailandica NBRC 105041.</title>
        <authorList>
            <person name="Komaki H."/>
            <person name="Tamura T."/>
        </authorList>
    </citation>
    <scope>NUCLEOTIDE SEQUENCE [LARGE SCALE GENOMIC DNA]</scope>
    <source>
        <strain evidence="7 8">NBRC 105041</strain>
    </source>
</reference>
<sequence length="212" mass="22719">MTPARPLRADAARNRALLLAAAADEFAEHGLNVSVADIAQRAGIGKGTVFRHFANKEALIAAILIDRMDELNTVGERLGDADDPGAALHEFLTVAAQQRQERDLSFLAAASESIPEVTRVRNRMFVNLDRLVDRARTAGAVRADVTTTDVFLLMCAPNYVAGYVPDAAPDLWRRYLAVIFDGLRPEGAHPLPAAPPAAVGVADPDPTGDTRS</sequence>
<evidence type="ECO:0000313" key="8">
    <source>
        <dbReference type="Proteomes" id="UP000611640"/>
    </source>
</evidence>
<dbReference type="PRINTS" id="PR00455">
    <property type="entry name" value="HTHTETR"/>
</dbReference>
<dbReference type="SUPFAM" id="SSF46689">
    <property type="entry name" value="Homeodomain-like"/>
    <property type="match status" value="1"/>
</dbReference>
<organism evidence="7 8">
    <name type="scientific">Actinocatenispora thailandica</name>
    <dbReference type="NCBI Taxonomy" id="227318"/>
    <lineage>
        <taxon>Bacteria</taxon>
        <taxon>Bacillati</taxon>
        <taxon>Actinomycetota</taxon>
        <taxon>Actinomycetes</taxon>
        <taxon>Micromonosporales</taxon>
        <taxon>Micromonosporaceae</taxon>
        <taxon>Actinocatenispora</taxon>
    </lineage>
</organism>
<keyword evidence="3" id="KW-0804">Transcription</keyword>
<dbReference type="EMBL" id="AP023355">
    <property type="protein sequence ID" value="BCJ33826.1"/>
    <property type="molecule type" value="Genomic_DNA"/>
</dbReference>
<dbReference type="InterPro" id="IPR036271">
    <property type="entry name" value="Tet_transcr_reg_TetR-rel_C_sf"/>
</dbReference>
<accession>A0A7R7DLR5</accession>
<dbReference type="KEGG" id="atl:Athai_13290"/>
<evidence type="ECO:0000256" key="4">
    <source>
        <dbReference type="PROSITE-ProRule" id="PRU00335"/>
    </source>
</evidence>
<dbReference type="PANTHER" id="PTHR30055:SF234">
    <property type="entry name" value="HTH-TYPE TRANSCRIPTIONAL REGULATOR BETI"/>
    <property type="match status" value="1"/>
</dbReference>
<evidence type="ECO:0000259" key="6">
    <source>
        <dbReference type="PROSITE" id="PS50977"/>
    </source>
</evidence>
<gene>
    <name evidence="7" type="ORF">Athai_13290</name>
</gene>
<dbReference type="Pfam" id="PF21597">
    <property type="entry name" value="TetR_C_43"/>
    <property type="match status" value="1"/>
</dbReference>
<evidence type="ECO:0000256" key="1">
    <source>
        <dbReference type="ARBA" id="ARBA00023015"/>
    </source>
</evidence>
<dbReference type="AlphaFoldDB" id="A0A7R7DLR5"/>
<evidence type="ECO:0000256" key="2">
    <source>
        <dbReference type="ARBA" id="ARBA00023125"/>
    </source>
</evidence>
<dbReference type="InterPro" id="IPR049445">
    <property type="entry name" value="TetR_SbtR-like_C"/>
</dbReference>
<dbReference type="SUPFAM" id="SSF48498">
    <property type="entry name" value="Tetracyclin repressor-like, C-terminal domain"/>
    <property type="match status" value="1"/>
</dbReference>
<name>A0A7R7DLR5_9ACTN</name>
<dbReference type="PANTHER" id="PTHR30055">
    <property type="entry name" value="HTH-TYPE TRANSCRIPTIONAL REGULATOR RUTR"/>
    <property type="match status" value="1"/>
</dbReference>
<proteinExistence type="predicted"/>
<keyword evidence="8" id="KW-1185">Reference proteome</keyword>
<protein>
    <submittedName>
        <fullName evidence="7">TetR family transcriptional regulator</fullName>
    </submittedName>
</protein>
<dbReference type="PROSITE" id="PS50977">
    <property type="entry name" value="HTH_TETR_2"/>
    <property type="match status" value="1"/>
</dbReference>
<keyword evidence="1" id="KW-0805">Transcription regulation</keyword>